<dbReference type="InterPro" id="IPR036396">
    <property type="entry name" value="Cyt_P450_sf"/>
</dbReference>
<dbReference type="SUPFAM" id="SSF48264">
    <property type="entry name" value="Cytochrome P450"/>
    <property type="match status" value="1"/>
</dbReference>
<evidence type="ECO:0000256" key="4">
    <source>
        <dbReference type="ARBA" id="ARBA00022692"/>
    </source>
</evidence>
<comment type="cofactor">
    <cofactor evidence="11">
        <name>heme</name>
        <dbReference type="ChEBI" id="CHEBI:30413"/>
    </cofactor>
</comment>
<evidence type="ECO:0000256" key="3">
    <source>
        <dbReference type="ARBA" id="ARBA00022617"/>
    </source>
</evidence>
<evidence type="ECO:0000256" key="9">
    <source>
        <dbReference type="ARBA" id="ARBA00023033"/>
    </source>
</evidence>
<evidence type="ECO:0000256" key="2">
    <source>
        <dbReference type="ARBA" id="ARBA00004928"/>
    </source>
</evidence>
<keyword evidence="5 11" id="KW-0479">Metal-binding</keyword>
<proteinExistence type="evidence at transcript level"/>
<dbReference type="GO" id="GO:0020037">
    <property type="term" value="F:heme binding"/>
    <property type="evidence" value="ECO:0007669"/>
    <property type="project" value="InterPro"/>
</dbReference>
<keyword evidence="6 13" id="KW-1133">Transmembrane helix</keyword>
<dbReference type="PRINTS" id="PR00463">
    <property type="entry name" value="EP450I"/>
</dbReference>
<evidence type="ECO:0000256" key="12">
    <source>
        <dbReference type="RuleBase" id="RU000461"/>
    </source>
</evidence>
<dbReference type="InterPro" id="IPR001128">
    <property type="entry name" value="Cyt_P450"/>
</dbReference>
<dbReference type="InterPro" id="IPR051103">
    <property type="entry name" value="Plant_metabolite_P450s"/>
</dbReference>
<comment type="similarity">
    <text evidence="12">Belongs to the cytochrome P450 family.</text>
</comment>
<dbReference type="UniPathway" id="UPA00711"/>
<keyword evidence="3 11" id="KW-0349">Heme</keyword>
<evidence type="ECO:0000256" key="11">
    <source>
        <dbReference type="PIRSR" id="PIRSR602401-1"/>
    </source>
</evidence>
<keyword evidence="7 12" id="KW-0560">Oxidoreductase</keyword>
<evidence type="ECO:0000256" key="13">
    <source>
        <dbReference type="SAM" id="Phobius"/>
    </source>
</evidence>
<evidence type="ECO:0000256" key="7">
    <source>
        <dbReference type="ARBA" id="ARBA00023002"/>
    </source>
</evidence>
<keyword evidence="10 13" id="KW-0472">Membrane</keyword>
<dbReference type="PANTHER" id="PTHR24298">
    <property type="entry name" value="FLAVONOID 3'-MONOOXYGENASE-RELATED"/>
    <property type="match status" value="1"/>
</dbReference>
<dbReference type="PRINTS" id="PR00385">
    <property type="entry name" value="P450"/>
</dbReference>
<dbReference type="AlphaFoldDB" id="A0A0N9HQ32"/>
<dbReference type="GO" id="GO:0005506">
    <property type="term" value="F:iron ion binding"/>
    <property type="evidence" value="ECO:0007669"/>
    <property type="project" value="InterPro"/>
</dbReference>
<dbReference type="FunFam" id="1.10.630.10:FF:000012">
    <property type="entry name" value="Cytochrome P450 family protein"/>
    <property type="match status" value="1"/>
</dbReference>
<dbReference type="CDD" id="cd11075">
    <property type="entry name" value="CYP77_89"/>
    <property type="match status" value="1"/>
</dbReference>
<feature type="transmembrane region" description="Helical" evidence="13">
    <location>
        <begin position="6"/>
        <end position="26"/>
    </location>
</feature>
<dbReference type="PROSITE" id="PS00086">
    <property type="entry name" value="CYTOCHROME_P450"/>
    <property type="match status" value="1"/>
</dbReference>
<dbReference type="PANTHER" id="PTHR24298:SF908">
    <property type="entry name" value="CYTOCHROME P450 FAMILY PROTEIN"/>
    <property type="match status" value="1"/>
</dbReference>
<dbReference type="GO" id="GO:0016709">
    <property type="term" value="F:oxidoreductase activity, acting on paired donors, with incorporation or reduction of molecular oxygen, NAD(P)H as one donor, and incorporation of one atom of oxygen"/>
    <property type="evidence" value="ECO:0007669"/>
    <property type="project" value="TreeGrafter"/>
</dbReference>
<comment type="subcellular location">
    <subcellularLocation>
        <location evidence="1">Membrane</location>
        <topology evidence="1">Single-pass membrane protein</topology>
    </subcellularLocation>
</comment>
<dbReference type="InterPro" id="IPR002401">
    <property type="entry name" value="Cyt_P450_E_grp-I"/>
</dbReference>
<keyword evidence="9 12" id="KW-0503">Monooxygenase</keyword>
<accession>A0A0N9HQ32</accession>
<name>A0A0N9HQ32_SINHE</name>
<evidence type="ECO:0000256" key="5">
    <source>
        <dbReference type="ARBA" id="ARBA00022723"/>
    </source>
</evidence>
<dbReference type="GO" id="GO:0016020">
    <property type="term" value="C:membrane"/>
    <property type="evidence" value="ECO:0007669"/>
    <property type="project" value="UniProtKB-SubCell"/>
</dbReference>
<evidence type="ECO:0000256" key="6">
    <source>
        <dbReference type="ARBA" id="ARBA00022989"/>
    </source>
</evidence>
<dbReference type="InterPro" id="IPR017972">
    <property type="entry name" value="Cyt_P450_CS"/>
</dbReference>
<gene>
    <name evidence="14" type="primary">CYP4</name>
</gene>
<feature type="binding site" description="axial binding residue" evidence="11">
    <location>
        <position position="460"/>
    </location>
    <ligand>
        <name>heme</name>
        <dbReference type="ChEBI" id="CHEBI:30413"/>
    </ligand>
    <ligandPart>
        <name>Fe</name>
        <dbReference type="ChEBI" id="CHEBI:18248"/>
    </ligandPart>
</feature>
<evidence type="ECO:0000256" key="10">
    <source>
        <dbReference type="ARBA" id="ARBA00023136"/>
    </source>
</evidence>
<evidence type="ECO:0000256" key="1">
    <source>
        <dbReference type="ARBA" id="ARBA00004167"/>
    </source>
</evidence>
<keyword evidence="4 13" id="KW-0812">Transmembrane</keyword>
<dbReference type="Pfam" id="PF00067">
    <property type="entry name" value="p450"/>
    <property type="match status" value="1"/>
</dbReference>
<dbReference type="EMBL" id="KT390162">
    <property type="protein sequence ID" value="ALG05124.1"/>
    <property type="molecule type" value="mRNA"/>
</dbReference>
<protein>
    <submittedName>
        <fullName evidence="14">Cytochrome P450</fullName>
    </submittedName>
</protein>
<sequence length="516" mass="58730">MELWFIFLLFSISLAFFLKSLINLLIPSSKSNNSKLPPGPRSFPFLGNIQLIRSSFADLEPLLRRLRPIYGPIITLNIGPRKAIFIITPELAHQALIHQGSAFADRPPAAPTSKIISSNQHSISSASYGPVWRVLRRNLSSEILHPSRVKAFSHGRKWVLDVLIQNLRSESGSDPDTRPVFVLLHFQYAMFCLLVFMCYGEKYDDKVIREIQRVQKSQLLSFAKFAILNLLPKLGKILFRKKWAEFNKIHQDHVGVLLPLIKARQEKKLHHVKHATDENLGNVTAYVDTLFDLTLSEDGGRKLTDDEMVSLCSEFLNGGTDTTSTALQWIIAELVKNQDIQLKLFNQVKEVVSPDGEIKEEDLEKLPYLRAVVLEGLRRHPPGHFVLPHRVTQDVELDGYLIPKHASVNFFVAEIGLNPKVWEDPMEFRPERFLGDKEGFDVTGSREIKMMPFGAGRRICPGWGLALLHLEYFLANLVMNFMWTVEDGCEVDLSEKQEFTTVMKNPLKACITPRVK</sequence>
<reference evidence="14" key="1">
    <citation type="journal article" date="2015" name="Science">
        <title>Six enzymes from mayapple that complete the biosynthetic pathway to the etoposide aglycone.</title>
        <authorList>
            <person name="Lau W."/>
            <person name="Sattely E.S."/>
        </authorList>
    </citation>
    <scope>NUCLEOTIDE SEQUENCE</scope>
</reference>
<keyword evidence="8 11" id="KW-0408">Iron</keyword>
<dbReference type="GO" id="GO:0009699">
    <property type="term" value="P:phenylpropanoid biosynthetic process"/>
    <property type="evidence" value="ECO:0007669"/>
    <property type="project" value="UniProtKB-UniPathway"/>
</dbReference>
<dbReference type="Gene3D" id="1.10.630.10">
    <property type="entry name" value="Cytochrome P450"/>
    <property type="match status" value="1"/>
</dbReference>
<organism evidence="14">
    <name type="scientific">Sinopodophyllum hexandrum</name>
    <name type="common">Himalayan may apple</name>
    <name type="synonym">Podophyllum hexandrum</name>
    <dbReference type="NCBI Taxonomy" id="93608"/>
    <lineage>
        <taxon>Eukaryota</taxon>
        <taxon>Viridiplantae</taxon>
        <taxon>Streptophyta</taxon>
        <taxon>Embryophyta</taxon>
        <taxon>Tracheophyta</taxon>
        <taxon>Spermatophyta</taxon>
        <taxon>Magnoliopsida</taxon>
        <taxon>Ranunculales</taxon>
        <taxon>Berberidaceae</taxon>
        <taxon>Podophylloideae</taxon>
        <taxon>Podophylleae</taxon>
        <taxon>Sinopodophyllum</taxon>
    </lineage>
</organism>
<comment type="pathway">
    <text evidence="2">Aromatic compound metabolism; phenylpropanoid biosynthesis.</text>
</comment>
<evidence type="ECO:0000256" key="8">
    <source>
        <dbReference type="ARBA" id="ARBA00023004"/>
    </source>
</evidence>
<evidence type="ECO:0000313" key="14">
    <source>
        <dbReference type="EMBL" id="ALG05124.1"/>
    </source>
</evidence>